<proteinExistence type="predicted"/>
<evidence type="ECO:0000313" key="3">
    <source>
        <dbReference type="EMBL" id="KAG6281889.1"/>
    </source>
</evidence>
<feature type="compositionally biased region" description="Low complexity" evidence="1">
    <location>
        <begin position="250"/>
        <end position="263"/>
    </location>
</feature>
<keyword evidence="2" id="KW-0472">Membrane</keyword>
<gene>
    <name evidence="3" type="ORF">E4U09_000864</name>
</gene>
<feature type="transmembrane region" description="Helical" evidence="2">
    <location>
        <begin position="164"/>
        <end position="183"/>
    </location>
</feature>
<keyword evidence="4" id="KW-1185">Reference proteome</keyword>
<keyword evidence="2" id="KW-1133">Transmembrane helix</keyword>
<feature type="transmembrane region" description="Helical" evidence="2">
    <location>
        <begin position="71"/>
        <end position="93"/>
    </location>
</feature>
<accession>A0A9P7QAS9</accession>
<reference evidence="3 4" key="1">
    <citation type="journal article" date="2020" name="bioRxiv">
        <title>Whole genome comparisons of ergot fungi reveals the divergence and evolution of species within the genus Claviceps are the result of varying mechanisms driving genome evolution and host range expansion.</title>
        <authorList>
            <person name="Wyka S.A."/>
            <person name="Mondo S.J."/>
            <person name="Liu M."/>
            <person name="Dettman J."/>
            <person name="Nalam V."/>
            <person name="Broders K.D."/>
        </authorList>
    </citation>
    <scope>NUCLEOTIDE SEQUENCE [LARGE SCALE GENOMIC DNA]</scope>
    <source>
        <strain evidence="3 4">Clav52</strain>
    </source>
</reference>
<protein>
    <submittedName>
        <fullName evidence="3">Uncharacterized protein</fullName>
    </submittedName>
</protein>
<feature type="region of interest" description="Disordered" evidence="1">
    <location>
        <begin position="241"/>
        <end position="265"/>
    </location>
</feature>
<dbReference type="EMBL" id="SRRH01001272">
    <property type="protein sequence ID" value="KAG6281889.1"/>
    <property type="molecule type" value="Genomic_DNA"/>
</dbReference>
<evidence type="ECO:0000256" key="2">
    <source>
        <dbReference type="SAM" id="Phobius"/>
    </source>
</evidence>
<organism evidence="3 4">
    <name type="scientific">Claviceps aff. purpurea</name>
    <dbReference type="NCBI Taxonomy" id="1967640"/>
    <lineage>
        <taxon>Eukaryota</taxon>
        <taxon>Fungi</taxon>
        <taxon>Dikarya</taxon>
        <taxon>Ascomycota</taxon>
        <taxon>Pezizomycotina</taxon>
        <taxon>Sordariomycetes</taxon>
        <taxon>Hypocreomycetidae</taxon>
        <taxon>Hypocreales</taxon>
        <taxon>Clavicipitaceae</taxon>
        <taxon>Claviceps</taxon>
    </lineage>
</organism>
<comment type="caution">
    <text evidence="3">The sequence shown here is derived from an EMBL/GenBank/DDBJ whole genome shotgun (WGS) entry which is preliminary data.</text>
</comment>
<dbReference type="Proteomes" id="UP000707071">
    <property type="component" value="Unassembled WGS sequence"/>
</dbReference>
<sequence length="290" mass="32324">MALKENIPNIADIRAQIESKKFCFCLPVRLGVFVVSLITTLAGSIIAAIAWMQVVQNRKHPVEMTDEIAAYIHASIFSLLGLISLFGFVGSLVRHRGLVIAFSVGMAIHLGLSIASGVFTMYTIFRPNPATSVEQCIKDANPSPDLLEETKNICKTGMAVAKGVIVAIYVVSWILQLYSYFIVERYADQLEEEEMAKLAAIIPQQPQHPMAYVGYPHRFSYSAYSDQRRSFDERYYNRRETYGQGRGDLPPQQNNFHPPQQRPLSAEYAYQLPQSAIGNGARGKDASNNA</sequence>
<name>A0A9P7QAS9_9HYPO</name>
<feature type="transmembrane region" description="Helical" evidence="2">
    <location>
        <begin position="30"/>
        <end position="51"/>
    </location>
</feature>
<evidence type="ECO:0000313" key="4">
    <source>
        <dbReference type="Proteomes" id="UP000707071"/>
    </source>
</evidence>
<feature type="transmembrane region" description="Helical" evidence="2">
    <location>
        <begin position="100"/>
        <end position="125"/>
    </location>
</feature>
<evidence type="ECO:0000256" key="1">
    <source>
        <dbReference type="SAM" id="MobiDB-lite"/>
    </source>
</evidence>
<keyword evidence="2" id="KW-0812">Transmembrane</keyword>
<dbReference type="AlphaFoldDB" id="A0A9P7QAS9"/>